<sequence length="421" mass="44705">MPHDEVRAGLALPPVTRGPLAPSARGWLTRERLVVYGLAMLVLEAVFLVTWAGVSHGFTTANAGRPGADFSVFWAAARLARDGVPWQAYDTSLFTHLEVMLGHAPPGSFGPWFYPPTFLAAVMPLAWLPFGPYPWGYVSFAALGVLAYTSATLSVSGLARTFERPWLAALLVAGAPCVFIGVVAGQNSLLTAALAAGAIAMLERRPLAAGILIGLLAVKPQFALLFPLVLCAARAWRAFAAAAASALTFTAASVWLCGMRSLTGFFANMSLAREFILERDVAFSFASPTPFAVLRFSGAPLAAAYAAQAAVAAVAAAAAWHVWKRTADARLRAMTLGAAALLTTPYAWHYELAWLGIAVASLAALGLESGWRRGEAAVVALAWLLPLYEYFNIWAGLAQIGPLVLLSVLWVALRRVGQRQA</sequence>
<keyword evidence="3" id="KW-0808">Transferase</keyword>
<keyword evidence="4 8" id="KW-0812">Transmembrane</keyword>
<evidence type="ECO:0000256" key="6">
    <source>
        <dbReference type="ARBA" id="ARBA00023136"/>
    </source>
</evidence>
<dbReference type="InterPro" id="IPR018584">
    <property type="entry name" value="GT87"/>
</dbReference>
<comment type="subcellular location">
    <subcellularLocation>
        <location evidence="1">Cell membrane</location>
        <topology evidence="1">Multi-pass membrane protein</topology>
    </subcellularLocation>
</comment>
<evidence type="ECO:0000256" key="8">
    <source>
        <dbReference type="SAM" id="Phobius"/>
    </source>
</evidence>
<feature type="transmembrane region" description="Helical" evidence="8">
    <location>
        <begin position="165"/>
        <end position="195"/>
    </location>
</feature>
<feature type="transmembrane region" description="Helical" evidence="8">
    <location>
        <begin position="302"/>
        <end position="323"/>
    </location>
</feature>
<dbReference type="Proteomes" id="UP000305539">
    <property type="component" value="Unassembled WGS sequence"/>
</dbReference>
<evidence type="ECO:0000256" key="5">
    <source>
        <dbReference type="ARBA" id="ARBA00022989"/>
    </source>
</evidence>
<feature type="transmembrane region" description="Helical" evidence="8">
    <location>
        <begin position="137"/>
        <end position="159"/>
    </location>
</feature>
<gene>
    <name evidence="9" type="ORF">FAZ69_20540</name>
</gene>
<accession>A0A4V5PI74</accession>
<evidence type="ECO:0000256" key="3">
    <source>
        <dbReference type="ARBA" id="ARBA00022679"/>
    </source>
</evidence>
<evidence type="ECO:0000313" key="10">
    <source>
        <dbReference type="Proteomes" id="UP000305539"/>
    </source>
</evidence>
<evidence type="ECO:0000256" key="4">
    <source>
        <dbReference type="ARBA" id="ARBA00022692"/>
    </source>
</evidence>
<dbReference type="GO" id="GO:0005886">
    <property type="term" value="C:plasma membrane"/>
    <property type="evidence" value="ECO:0007669"/>
    <property type="project" value="UniProtKB-SubCell"/>
</dbReference>
<proteinExistence type="inferred from homology"/>
<keyword evidence="10" id="KW-1185">Reference proteome</keyword>
<dbReference type="EMBL" id="SWJE01000011">
    <property type="protein sequence ID" value="TKC86250.1"/>
    <property type="molecule type" value="Genomic_DNA"/>
</dbReference>
<comment type="similarity">
    <text evidence="7">Belongs to the glycosyltransferase 87 family.</text>
</comment>
<evidence type="ECO:0000256" key="2">
    <source>
        <dbReference type="ARBA" id="ARBA00022475"/>
    </source>
</evidence>
<evidence type="ECO:0000313" key="9">
    <source>
        <dbReference type="EMBL" id="TKC86250.1"/>
    </source>
</evidence>
<keyword evidence="5 8" id="KW-1133">Transmembrane helix</keyword>
<comment type="caution">
    <text evidence="9">The sequence shown here is derived from an EMBL/GenBank/DDBJ whole genome shotgun (WGS) entry which is preliminary data.</text>
</comment>
<name>A0A4V5PI74_9BURK</name>
<dbReference type="RefSeq" id="WP_136896933.1">
    <property type="nucleotide sequence ID" value="NZ_SWJE01000011.1"/>
</dbReference>
<keyword evidence="6 8" id="KW-0472">Membrane</keyword>
<dbReference type="AlphaFoldDB" id="A0A4V5PI74"/>
<feature type="transmembrane region" description="Helical" evidence="8">
    <location>
        <begin position="33"/>
        <end position="54"/>
    </location>
</feature>
<reference evidence="9 10" key="1">
    <citation type="submission" date="2019-04" db="EMBL/GenBank/DDBJ databases">
        <title>Trinickia sp. 7GSK02, isolated from subtropical forest soil.</title>
        <authorList>
            <person name="Gao Z.-H."/>
            <person name="Qiu L.-H."/>
        </authorList>
    </citation>
    <scope>NUCLEOTIDE SEQUENCE [LARGE SCALE GENOMIC DNA]</scope>
    <source>
        <strain evidence="9 10">7GSK02</strain>
    </source>
</reference>
<dbReference type="GO" id="GO:0016758">
    <property type="term" value="F:hexosyltransferase activity"/>
    <property type="evidence" value="ECO:0007669"/>
    <property type="project" value="InterPro"/>
</dbReference>
<evidence type="ECO:0000256" key="1">
    <source>
        <dbReference type="ARBA" id="ARBA00004651"/>
    </source>
</evidence>
<feature type="transmembrane region" description="Helical" evidence="8">
    <location>
        <begin position="236"/>
        <end position="256"/>
    </location>
</feature>
<dbReference type="OrthoDB" id="8962495at2"/>
<dbReference type="Pfam" id="PF09594">
    <property type="entry name" value="GT87"/>
    <property type="match status" value="1"/>
</dbReference>
<protein>
    <submittedName>
        <fullName evidence="9">DUF2029 domain-containing protein</fullName>
    </submittedName>
</protein>
<keyword evidence="2" id="KW-1003">Cell membrane</keyword>
<organism evidence="9 10">
    <name type="scientific">Trinickia terrae</name>
    <dbReference type="NCBI Taxonomy" id="2571161"/>
    <lineage>
        <taxon>Bacteria</taxon>
        <taxon>Pseudomonadati</taxon>
        <taxon>Pseudomonadota</taxon>
        <taxon>Betaproteobacteria</taxon>
        <taxon>Burkholderiales</taxon>
        <taxon>Burkholderiaceae</taxon>
        <taxon>Trinickia</taxon>
    </lineage>
</organism>
<feature type="transmembrane region" description="Helical" evidence="8">
    <location>
        <begin position="391"/>
        <end position="413"/>
    </location>
</feature>
<evidence type="ECO:0000256" key="7">
    <source>
        <dbReference type="ARBA" id="ARBA00024033"/>
    </source>
</evidence>
<feature type="transmembrane region" description="Helical" evidence="8">
    <location>
        <begin position="207"/>
        <end position="230"/>
    </location>
</feature>